<dbReference type="Pfam" id="PF09783">
    <property type="entry name" value="Vac_ImportDeg"/>
    <property type="match status" value="1"/>
</dbReference>
<dbReference type="GO" id="GO:0034657">
    <property type="term" value="C:GID complex"/>
    <property type="evidence" value="ECO:0007669"/>
    <property type="project" value="TreeGrafter"/>
</dbReference>
<evidence type="ECO:0000313" key="3">
    <source>
        <dbReference type="EMBL" id="KAA8496416.1"/>
    </source>
</evidence>
<dbReference type="GO" id="GO:0005773">
    <property type="term" value="C:vacuole"/>
    <property type="evidence" value="ECO:0007669"/>
    <property type="project" value="GOC"/>
</dbReference>
<dbReference type="InterPro" id="IPR018618">
    <property type="entry name" value="GID4/10-like"/>
</dbReference>
<feature type="compositionally biased region" description="Basic and acidic residues" evidence="2">
    <location>
        <begin position="1"/>
        <end position="18"/>
    </location>
</feature>
<keyword evidence="4" id="KW-1185">Reference proteome</keyword>
<dbReference type="PANTHER" id="PTHR14534">
    <property type="entry name" value="VACUOLAR IMPORT AND DEGRADATION PROTEIN 24"/>
    <property type="match status" value="1"/>
</dbReference>
<name>A0A5J4YYM6_PORPP</name>
<accession>A0A5J4YYM6</accession>
<proteinExistence type="inferred from homology"/>
<reference evidence="4" key="1">
    <citation type="journal article" date="2019" name="Nat. Commun.">
        <title>Expansion of phycobilisome linker gene families in mesophilic red algae.</title>
        <authorList>
            <person name="Lee J."/>
            <person name="Kim D."/>
            <person name="Bhattacharya D."/>
            <person name="Yoon H.S."/>
        </authorList>
    </citation>
    <scope>NUCLEOTIDE SEQUENCE [LARGE SCALE GENOMIC DNA]</scope>
    <source>
        <strain evidence="4">CCMP 1328</strain>
    </source>
</reference>
<comment type="caution">
    <text evidence="3">The sequence shown here is derived from an EMBL/GenBank/DDBJ whole genome shotgun (WGS) entry which is preliminary data.</text>
</comment>
<dbReference type="OrthoDB" id="62at2759"/>
<dbReference type="GO" id="GO:0007039">
    <property type="term" value="P:protein catabolic process in the vacuole"/>
    <property type="evidence" value="ECO:0007669"/>
    <property type="project" value="TreeGrafter"/>
</dbReference>
<evidence type="ECO:0000256" key="1">
    <source>
        <dbReference type="ARBA" id="ARBA00061469"/>
    </source>
</evidence>
<evidence type="ECO:0000313" key="4">
    <source>
        <dbReference type="Proteomes" id="UP000324585"/>
    </source>
</evidence>
<organism evidence="3 4">
    <name type="scientific">Porphyridium purpureum</name>
    <name type="common">Red alga</name>
    <name type="synonym">Porphyridium cruentum</name>
    <dbReference type="NCBI Taxonomy" id="35688"/>
    <lineage>
        <taxon>Eukaryota</taxon>
        <taxon>Rhodophyta</taxon>
        <taxon>Bangiophyceae</taxon>
        <taxon>Porphyridiales</taxon>
        <taxon>Porphyridiaceae</taxon>
        <taxon>Porphyridium</taxon>
    </lineage>
</organism>
<protein>
    <submittedName>
        <fullName evidence="3">Glucose-induced degradation protein 4-like</fullName>
    </submittedName>
</protein>
<sequence length="367" mass="40477">MPGRGEVDAGTRHGDSGRQAKKMRGAEQQPCGPQVVQLNSFLCAGQLFAGTQNINKQGPLLSPRSASPAHFYSHIERHFQLAHFQSPRSVLAAAAARRADPRRLPRRLSPELLDDIRAPWSQRYPGGYPGSSEVIGHPRNWAPPPNPWRASRAGSRGTGTGTGTGNVARAILENANGAVAARADAGVSDEMFNDGDEVMTSSEWAVNVRILSTDYARGTLCGVMEAVNVPKTPSPVLTFWEGEIIDNRNAFFHTGRWDASREHDLQHWSKFDAFAPLRSRVMRDGGVNIDLSDSRHVFMRWKEEFFVNVGPDCGLTIDGFYYLCLDRETGFLEGYYHDPGSAPFQRLQLQASSTGRGGFAWGDFEFL</sequence>
<dbReference type="GO" id="GO:0006623">
    <property type="term" value="P:protein targeting to vacuole"/>
    <property type="evidence" value="ECO:0007669"/>
    <property type="project" value="TreeGrafter"/>
</dbReference>
<dbReference type="Proteomes" id="UP000324585">
    <property type="component" value="Unassembled WGS sequence"/>
</dbReference>
<dbReference type="AlphaFoldDB" id="A0A5J4YYM6"/>
<dbReference type="GO" id="GO:0043161">
    <property type="term" value="P:proteasome-mediated ubiquitin-dependent protein catabolic process"/>
    <property type="evidence" value="ECO:0007669"/>
    <property type="project" value="TreeGrafter"/>
</dbReference>
<comment type="similarity">
    <text evidence="1">Belongs to the GID4/VID24 family.</text>
</comment>
<dbReference type="EMBL" id="VRMN01000002">
    <property type="protein sequence ID" value="KAA8496416.1"/>
    <property type="molecule type" value="Genomic_DNA"/>
</dbReference>
<feature type="region of interest" description="Disordered" evidence="2">
    <location>
        <begin position="1"/>
        <end position="29"/>
    </location>
</feature>
<evidence type="ECO:0000256" key="2">
    <source>
        <dbReference type="SAM" id="MobiDB-lite"/>
    </source>
</evidence>
<gene>
    <name evidence="3" type="ORF">FVE85_0145</name>
</gene>
<dbReference type="GO" id="GO:0045721">
    <property type="term" value="P:negative regulation of gluconeogenesis"/>
    <property type="evidence" value="ECO:0007669"/>
    <property type="project" value="TreeGrafter"/>
</dbReference>
<dbReference type="PANTHER" id="PTHR14534:SF3">
    <property type="entry name" value="GID COMPLEX SUBUNIT 4 HOMOLOG"/>
    <property type="match status" value="1"/>
</dbReference>